<proteinExistence type="predicted"/>
<reference evidence="1 2" key="1">
    <citation type="submission" date="2020-06" db="EMBL/GenBank/DDBJ databases">
        <title>Interaction of electrochemicaly active bacteria, Geobacter bremensis R4 on different carbon anode.</title>
        <authorList>
            <person name="Meng L."/>
            <person name="Yoshida N."/>
        </authorList>
    </citation>
    <scope>NUCLEOTIDE SEQUENCE [LARGE SCALE GENOMIC DNA]</scope>
    <source>
        <strain evidence="1 2">R4</strain>
    </source>
</reference>
<name>A0A6S6M2I2_9BACT</name>
<gene>
    <name evidence="1" type="ORF">GEOBRER4_03050</name>
</gene>
<keyword evidence="2" id="KW-1185">Reference proteome</keyword>
<sequence>MGGMEPDHVEAADQANVLFAIHKGLRYRKKATGVIIAPGMERATGLNKAWPVSA</sequence>
<protein>
    <submittedName>
        <fullName evidence="1">Uncharacterized protein</fullName>
    </submittedName>
</protein>
<dbReference type="EMBL" id="AP023213">
    <property type="protein sequence ID" value="BCG45555.1"/>
    <property type="molecule type" value="Genomic_DNA"/>
</dbReference>
<evidence type="ECO:0000313" key="2">
    <source>
        <dbReference type="Proteomes" id="UP000515472"/>
    </source>
</evidence>
<organism evidence="1 2">
    <name type="scientific">Citrifermentans bremense</name>
    <dbReference type="NCBI Taxonomy" id="60035"/>
    <lineage>
        <taxon>Bacteria</taxon>
        <taxon>Pseudomonadati</taxon>
        <taxon>Thermodesulfobacteriota</taxon>
        <taxon>Desulfuromonadia</taxon>
        <taxon>Geobacterales</taxon>
        <taxon>Geobacteraceae</taxon>
        <taxon>Citrifermentans</taxon>
    </lineage>
</organism>
<accession>A0A6S6M2I2</accession>
<dbReference type="KEGG" id="gbn:GEOBRER4_03050"/>
<dbReference type="Proteomes" id="UP000515472">
    <property type="component" value="Chromosome"/>
</dbReference>
<evidence type="ECO:0000313" key="1">
    <source>
        <dbReference type="EMBL" id="BCG45555.1"/>
    </source>
</evidence>
<dbReference type="AlphaFoldDB" id="A0A6S6M2I2"/>